<evidence type="ECO:0000256" key="4">
    <source>
        <dbReference type="ARBA" id="ARBA00022692"/>
    </source>
</evidence>
<dbReference type="Proteomes" id="UP000621436">
    <property type="component" value="Unassembled WGS sequence"/>
</dbReference>
<organism evidence="10 11">
    <name type="scientific">Halonatronomonas betaini</name>
    <dbReference type="NCBI Taxonomy" id="2778430"/>
    <lineage>
        <taxon>Bacteria</taxon>
        <taxon>Bacillati</taxon>
        <taxon>Bacillota</taxon>
        <taxon>Clostridia</taxon>
        <taxon>Halanaerobiales</taxon>
        <taxon>Halarsenatibacteraceae</taxon>
        <taxon>Halonatronomonas</taxon>
    </lineage>
</organism>
<dbReference type="PANTHER" id="PTHR30489:SF0">
    <property type="entry name" value="LIPOPROTEIN-RELEASING SYSTEM TRANSMEMBRANE PROTEIN LOLE"/>
    <property type="match status" value="1"/>
</dbReference>
<sequence>MKYLFKIALRNLSRNKVRSFISILAIALVVMIVVFTRGLILGTVQSTLQLQFDNQLGHVRILAEEYDTREALLSLEYTVDGIDGQGLELMLSDLQDIEGIEYLLPRLKFGAMASPGDDIIQMAGIGVDPESESRYGGLTADIVEGRMVESGNEIVVGKGLLRKFDAEIGSRVTILFSDAYQSFQGRTFTIVGVRDTGLSMLDDTFFFLPLEMAQNMLYLEDEATEVLVFGSNFQNSRDIASRIENYFTGAGETSYIAQPWQQGDEFMEYFQVAIRIYDGIYVFFILLGSIVLINTMIMIVRERTSEIGMMGALGLKKREIMQVFAMEGAAMGTLGSLIGVIPGGILTYYFSQVGLDYYSHLLEDMDLILTPVIYTVFSLENLVVSFLLGAIISSLTGLWPARNAAKMEPVDALHREI</sequence>
<dbReference type="InterPro" id="IPR025857">
    <property type="entry name" value="MacB_PCD"/>
</dbReference>
<dbReference type="AlphaFoldDB" id="A0A931FB92"/>
<dbReference type="Pfam" id="PF02687">
    <property type="entry name" value="FtsX"/>
    <property type="match status" value="1"/>
</dbReference>
<feature type="transmembrane region" description="Helical" evidence="7">
    <location>
        <begin position="321"/>
        <end position="351"/>
    </location>
</feature>
<dbReference type="EMBL" id="JADPIE010000007">
    <property type="protein sequence ID" value="MBF8437727.1"/>
    <property type="molecule type" value="Genomic_DNA"/>
</dbReference>
<keyword evidence="4 7" id="KW-0812">Transmembrane</keyword>
<gene>
    <name evidence="10" type="ORF">I0Q91_11585</name>
</gene>
<keyword evidence="6 7" id="KW-0472">Membrane</keyword>
<keyword evidence="5 7" id="KW-1133">Transmembrane helix</keyword>
<reference evidence="10" key="1">
    <citation type="submission" date="2020-11" db="EMBL/GenBank/DDBJ databases">
        <title>Halonatronomonas betainensis gen. nov., sp. nov. a novel haloalkaliphilic representative of the family Halanaerobiacae capable of betaine degradation.</title>
        <authorList>
            <person name="Boltyanskaya Y."/>
            <person name="Kevbrin V."/>
            <person name="Detkova E."/>
            <person name="Grouzdev D.S."/>
            <person name="Koziaeva V."/>
            <person name="Zhilina T."/>
        </authorList>
    </citation>
    <scope>NUCLEOTIDE SEQUENCE</scope>
    <source>
        <strain evidence="10">Z-7014</strain>
    </source>
</reference>
<evidence type="ECO:0000259" key="9">
    <source>
        <dbReference type="Pfam" id="PF12704"/>
    </source>
</evidence>
<dbReference type="RefSeq" id="WP_270454733.1">
    <property type="nucleotide sequence ID" value="NZ_JADPIE010000007.1"/>
</dbReference>
<proteinExistence type="inferred from homology"/>
<name>A0A931FB92_9FIRM</name>
<feature type="domain" description="MacB-like periplasmic core" evidence="9">
    <location>
        <begin position="19"/>
        <end position="228"/>
    </location>
</feature>
<keyword evidence="3" id="KW-1003">Cell membrane</keyword>
<evidence type="ECO:0000313" key="11">
    <source>
        <dbReference type="Proteomes" id="UP000621436"/>
    </source>
</evidence>
<evidence type="ECO:0000259" key="8">
    <source>
        <dbReference type="Pfam" id="PF02687"/>
    </source>
</evidence>
<protein>
    <submittedName>
        <fullName evidence="10">ABC transporter permease</fullName>
    </submittedName>
</protein>
<dbReference type="GO" id="GO:0098797">
    <property type="term" value="C:plasma membrane protein complex"/>
    <property type="evidence" value="ECO:0007669"/>
    <property type="project" value="TreeGrafter"/>
</dbReference>
<feature type="domain" description="ABC3 transporter permease C-terminal" evidence="8">
    <location>
        <begin position="280"/>
        <end position="409"/>
    </location>
</feature>
<evidence type="ECO:0000256" key="1">
    <source>
        <dbReference type="ARBA" id="ARBA00004651"/>
    </source>
</evidence>
<dbReference type="Pfam" id="PF12704">
    <property type="entry name" value="MacB_PCD"/>
    <property type="match status" value="1"/>
</dbReference>
<comment type="similarity">
    <text evidence="2">Belongs to the ABC-4 integral membrane protein family. LolC/E subfamily.</text>
</comment>
<evidence type="ECO:0000256" key="3">
    <source>
        <dbReference type="ARBA" id="ARBA00022475"/>
    </source>
</evidence>
<evidence type="ECO:0000256" key="2">
    <source>
        <dbReference type="ARBA" id="ARBA00005236"/>
    </source>
</evidence>
<evidence type="ECO:0000256" key="5">
    <source>
        <dbReference type="ARBA" id="ARBA00022989"/>
    </source>
</evidence>
<comment type="caution">
    <text evidence="10">The sequence shown here is derived from an EMBL/GenBank/DDBJ whole genome shotgun (WGS) entry which is preliminary data.</text>
</comment>
<dbReference type="InterPro" id="IPR051447">
    <property type="entry name" value="Lipoprotein-release_system"/>
</dbReference>
<feature type="transmembrane region" description="Helical" evidence="7">
    <location>
        <begin position="280"/>
        <end position="300"/>
    </location>
</feature>
<evidence type="ECO:0000256" key="7">
    <source>
        <dbReference type="SAM" id="Phobius"/>
    </source>
</evidence>
<dbReference type="PANTHER" id="PTHR30489">
    <property type="entry name" value="LIPOPROTEIN-RELEASING SYSTEM TRANSMEMBRANE PROTEIN LOLE"/>
    <property type="match status" value="1"/>
</dbReference>
<comment type="subcellular location">
    <subcellularLocation>
        <location evidence="1">Cell membrane</location>
        <topology evidence="1">Multi-pass membrane protein</topology>
    </subcellularLocation>
</comment>
<keyword evidence="11" id="KW-1185">Reference proteome</keyword>
<evidence type="ECO:0000256" key="6">
    <source>
        <dbReference type="ARBA" id="ARBA00023136"/>
    </source>
</evidence>
<feature type="transmembrane region" description="Helical" evidence="7">
    <location>
        <begin position="20"/>
        <end position="40"/>
    </location>
</feature>
<dbReference type="InterPro" id="IPR003838">
    <property type="entry name" value="ABC3_permease_C"/>
</dbReference>
<dbReference type="GO" id="GO:0044874">
    <property type="term" value="P:lipoprotein localization to outer membrane"/>
    <property type="evidence" value="ECO:0007669"/>
    <property type="project" value="TreeGrafter"/>
</dbReference>
<evidence type="ECO:0000313" key="10">
    <source>
        <dbReference type="EMBL" id="MBF8437727.1"/>
    </source>
</evidence>
<feature type="transmembrane region" description="Helical" evidence="7">
    <location>
        <begin position="371"/>
        <end position="399"/>
    </location>
</feature>
<accession>A0A931FB92</accession>